<dbReference type="KEGG" id="tap:GZ22_14560"/>
<organism evidence="10 11">
    <name type="scientific">Terribacillus saccharophilus</name>
    <dbReference type="NCBI Taxonomy" id="361277"/>
    <lineage>
        <taxon>Bacteria</taxon>
        <taxon>Bacillati</taxon>
        <taxon>Bacillota</taxon>
        <taxon>Bacilli</taxon>
        <taxon>Bacillales</taxon>
        <taxon>Bacillaceae</taxon>
        <taxon>Terribacillus</taxon>
    </lineage>
</organism>
<reference evidence="10 11" key="1">
    <citation type="submission" date="2014-07" db="EMBL/GenBank/DDBJ databases">
        <title>Complete genome sequence of a moderately halophilic bacterium Terribacillus aidingensis MP602, isolated from Cryptomeria fortunei in Tianmu mountain in China.</title>
        <authorList>
            <person name="Wang Y."/>
            <person name="Lu P."/>
            <person name="Zhang L."/>
        </authorList>
    </citation>
    <scope>NUCLEOTIDE SEQUENCE [LARGE SCALE GENOMIC DNA]</scope>
    <source>
        <strain evidence="10 11">MP602</strain>
    </source>
</reference>
<gene>
    <name evidence="7 10" type="primary">argC</name>
    <name evidence="10" type="ORF">GZ22_14560</name>
</gene>
<dbReference type="Gene3D" id="3.30.360.10">
    <property type="entry name" value="Dihydrodipicolinate Reductase, domain 2"/>
    <property type="match status" value="1"/>
</dbReference>
<protein>
    <recommendedName>
        <fullName evidence="7">N-acetyl-gamma-glutamyl-phosphate reductase</fullName>
        <shortName evidence="7">AGPR</shortName>
        <ecNumber evidence="7">1.2.1.38</ecNumber>
    </recommendedName>
    <alternativeName>
        <fullName evidence="7">N-acetyl-glutamate semialdehyde dehydrogenase</fullName>
        <shortName evidence="7">NAGSA dehydrogenase</shortName>
    </alternativeName>
</protein>
<dbReference type="InterPro" id="IPR000706">
    <property type="entry name" value="AGPR_type-1"/>
</dbReference>
<dbReference type="InterPro" id="IPR050085">
    <property type="entry name" value="AGPR"/>
</dbReference>
<dbReference type="InterPro" id="IPR036291">
    <property type="entry name" value="NAD(P)-bd_dom_sf"/>
</dbReference>
<dbReference type="RefSeq" id="WP_038563761.1">
    <property type="nucleotide sequence ID" value="NZ_CP008876.1"/>
</dbReference>
<dbReference type="EMBL" id="CP008876">
    <property type="protein sequence ID" value="AIF67739.1"/>
    <property type="molecule type" value="Genomic_DNA"/>
</dbReference>
<evidence type="ECO:0000256" key="8">
    <source>
        <dbReference type="PROSITE-ProRule" id="PRU10010"/>
    </source>
</evidence>
<keyword evidence="3 7" id="KW-0028">Amino-acid biosynthesis</keyword>
<dbReference type="PROSITE" id="PS01224">
    <property type="entry name" value="ARGC"/>
    <property type="match status" value="1"/>
</dbReference>
<evidence type="ECO:0000256" key="5">
    <source>
        <dbReference type="ARBA" id="ARBA00023002"/>
    </source>
</evidence>
<evidence type="ECO:0000313" key="11">
    <source>
        <dbReference type="Proteomes" id="UP000027980"/>
    </source>
</evidence>
<dbReference type="EC" id="1.2.1.38" evidence="7"/>
<dbReference type="HAMAP" id="MF_00150">
    <property type="entry name" value="ArgC_type1"/>
    <property type="match status" value="1"/>
</dbReference>
<dbReference type="HOGENOM" id="CLU_006384_0_1_9"/>
<dbReference type="SMART" id="SM00859">
    <property type="entry name" value="Semialdhyde_dh"/>
    <property type="match status" value="1"/>
</dbReference>
<keyword evidence="5 7" id="KW-0560">Oxidoreductase</keyword>
<evidence type="ECO:0000256" key="7">
    <source>
        <dbReference type="HAMAP-Rule" id="MF_00150"/>
    </source>
</evidence>
<dbReference type="UniPathway" id="UPA00068">
    <property type="reaction ID" value="UER00108"/>
</dbReference>
<comment type="catalytic activity">
    <reaction evidence="6 7">
        <text>N-acetyl-L-glutamate 5-semialdehyde + phosphate + NADP(+) = N-acetyl-L-glutamyl 5-phosphate + NADPH + H(+)</text>
        <dbReference type="Rhea" id="RHEA:21588"/>
        <dbReference type="ChEBI" id="CHEBI:15378"/>
        <dbReference type="ChEBI" id="CHEBI:29123"/>
        <dbReference type="ChEBI" id="CHEBI:43474"/>
        <dbReference type="ChEBI" id="CHEBI:57783"/>
        <dbReference type="ChEBI" id="CHEBI:57936"/>
        <dbReference type="ChEBI" id="CHEBI:58349"/>
        <dbReference type="EC" id="1.2.1.38"/>
    </reaction>
</comment>
<keyword evidence="7" id="KW-0963">Cytoplasm</keyword>
<name>A0A075LMZ9_9BACI</name>
<dbReference type="InterPro" id="IPR000534">
    <property type="entry name" value="Semialdehyde_DH_NAD-bd"/>
</dbReference>
<dbReference type="SUPFAM" id="SSF51735">
    <property type="entry name" value="NAD(P)-binding Rossmann-fold domains"/>
    <property type="match status" value="1"/>
</dbReference>
<dbReference type="CDD" id="cd23934">
    <property type="entry name" value="AGPR_1_C"/>
    <property type="match status" value="1"/>
</dbReference>
<evidence type="ECO:0000313" key="10">
    <source>
        <dbReference type="EMBL" id="AIF67739.1"/>
    </source>
</evidence>
<dbReference type="InterPro" id="IPR023013">
    <property type="entry name" value="AGPR_AS"/>
</dbReference>
<dbReference type="AlphaFoldDB" id="A0A075LMZ9"/>
<evidence type="ECO:0000256" key="2">
    <source>
        <dbReference type="ARBA" id="ARBA00022571"/>
    </source>
</evidence>
<comment type="pathway">
    <text evidence="1 7">Amino-acid biosynthesis; L-arginine biosynthesis; N(2)-acetyl-L-ornithine from L-glutamate: step 3/4.</text>
</comment>
<dbReference type="GO" id="GO:0005737">
    <property type="term" value="C:cytoplasm"/>
    <property type="evidence" value="ECO:0007669"/>
    <property type="project" value="UniProtKB-SubCell"/>
</dbReference>
<comment type="function">
    <text evidence="7">Catalyzes the NADPH-dependent reduction of N-acetyl-5-glutamyl phosphate to yield N-acetyl-L-glutamate 5-semialdehyde.</text>
</comment>
<dbReference type="GO" id="GO:0051287">
    <property type="term" value="F:NAD binding"/>
    <property type="evidence" value="ECO:0007669"/>
    <property type="project" value="InterPro"/>
</dbReference>
<dbReference type="CDD" id="cd17895">
    <property type="entry name" value="AGPR_1_N"/>
    <property type="match status" value="1"/>
</dbReference>
<sequence>MKVAIIGGTGYGAVELLRLLHIHPYAEVKAIISHSNAGNSLTALYPHTDGFVEGTMETFDISVLKEKVDFAFFAAPPGVSRDLLPELAEAGIRCVDLAGDFRLKDPAVYKEWYKLDAASADLLDKAVYGLPELNGEEIAGAAFVANPGCYPTATLLGLLPAVHNGLIDPSSIIIDAKSGLSGAGKSLSAITHYSEINENVKAYKLGAHKHIPEIEQILAGVGGSQQAVTFSTQLVPMTRGILATIYADLKTDLSEAELLESYENYYHSHPFVRIRSQGEWPATKEVATSNFCDIGLHVDKRTNRLTIVSVIDNLVKGAAGQAIQNMNIMQGWEQTAGLWMLPVYP</sequence>
<dbReference type="InterPro" id="IPR058924">
    <property type="entry name" value="AGPR_dimerisation_dom"/>
</dbReference>
<dbReference type="GeneID" id="34222766"/>
<dbReference type="PANTHER" id="PTHR32338:SF10">
    <property type="entry name" value="N-ACETYL-GAMMA-GLUTAMYL-PHOSPHATE REDUCTASE, CHLOROPLASTIC-RELATED"/>
    <property type="match status" value="1"/>
</dbReference>
<feature type="active site" evidence="7 8">
    <location>
        <position position="149"/>
    </location>
</feature>
<keyword evidence="2 7" id="KW-0055">Arginine biosynthesis</keyword>
<dbReference type="GO" id="GO:0003942">
    <property type="term" value="F:N-acetyl-gamma-glutamyl-phosphate reductase activity"/>
    <property type="evidence" value="ECO:0007669"/>
    <property type="project" value="UniProtKB-UniRule"/>
</dbReference>
<proteinExistence type="inferred from homology"/>
<comment type="subcellular location">
    <subcellularLocation>
        <location evidence="7">Cytoplasm</location>
    </subcellularLocation>
</comment>
<dbReference type="Pfam" id="PF01118">
    <property type="entry name" value="Semialdhyde_dh"/>
    <property type="match status" value="1"/>
</dbReference>
<evidence type="ECO:0000256" key="4">
    <source>
        <dbReference type="ARBA" id="ARBA00022857"/>
    </source>
</evidence>
<evidence type="ECO:0000259" key="9">
    <source>
        <dbReference type="SMART" id="SM00859"/>
    </source>
</evidence>
<evidence type="ECO:0000256" key="1">
    <source>
        <dbReference type="ARBA" id="ARBA00004862"/>
    </source>
</evidence>
<accession>A0A075LMZ9</accession>
<evidence type="ECO:0000256" key="6">
    <source>
        <dbReference type="ARBA" id="ARBA00050557"/>
    </source>
</evidence>
<dbReference type="Proteomes" id="UP000027980">
    <property type="component" value="Chromosome"/>
</dbReference>
<keyword evidence="4 7" id="KW-0521">NADP</keyword>
<evidence type="ECO:0000256" key="3">
    <source>
        <dbReference type="ARBA" id="ARBA00022605"/>
    </source>
</evidence>
<feature type="domain" description="Semialdehyde dehydrogenase NAD-binding" evidence="9">
    <location>
        <begin position="2"/>
        <end position="141"/>
    </location>
</feature>
<dbReference type="SUPFAM" id="SSF55347">
    <property type="entry name" value="Glyceraldehyde-3-phosphate dehydrogenase-like, C-terminal domain"/>
    <property type="match status" value="1"/>
</dbReference>
<dbReference type="GO" id="GO:0070401">
    <property type="term" value="F:NADP+ binding"/>
    <property type="evidence" value="ECO:0007669"/>
    <property type="project" value="InterPro"/>
</dbReference>
<dbReference type="OrthoDB" id="9801289at2"/>
<dbReference type="Gene3D" id="3.40.50.720">
    <property type="entry name" value="NAD(P)-binding Rossmann-like Domain"/>
    <property type="match status" value="1"/>
</dbReference>
<dbReference type="GO" id="GO:0006526">
    <property type="term" value="P:L-arginine biosynthetic process"/>
    <property type="evidence" value="ECO:0007669"/>
    <property type="project" value="UniProtKB-UniRule"/>
</dbReference>
<dbReference type="Pfam" id="PF22698">
    <property type="entry name" value="Semialdhyde_dhC_1"/>
    <property type="match status" value="1"/>
</dbReference>
<dbReference type="NCBIfam" id="TIGR01850">
    <property type="entry name" value="argC"/>
    <property type="match status" value="1"/>
</dbReference>
<comment type="similarity">
    <text evidence="7">Belongs to the NAGSA dehydrogenase family. Type 1 subfamily.</text>
</comment>
<dbReference type="FunFam" id="3.30.360.10:FF:000014">
    <property type="entry name" value="N-acetyl-gamma-glutamyl-phosphate reductase"/>
    <property type="match status" value="1"/>
</dbReference>
<dbReference type="PANTHER" id="PTHR32338">
    <property type="entry name" value="N-ACETYL-GAMMA-GLUTAMYL-PHOSPHATE REDUCTASE, CHLOROPLASTIC-RELATED-RELATED"/>
    <property type="match status" value="1"/>
</dbReference>